<proteinExistence type="predicted"/>
<dbReference type="EMBL" id="AQGQ01000110">
    <property type="protein sequence ID" value="EOD54391.1"/>
    <property type="molecule type" value="Genomic_DNA"/>
</dbReference>
<evidence type="ECO:0000313" key="3">
    <source>
        <dbReference type="Proteomes" id="UP000013526"/>
    </source>
</evidence>
<reference evidence="2 3" key="1">
    <citation type="journal article" date="2013" name="Genome Announc.">
        <title>Draft Genome Sequence of Aeromonas molluscorum Strain 848TT, Isolated from Bivalve Molluscs.</title>
        <authorList>
            <person name="Spataro N."/>
            <person name="Farfan M."/>
            <person name="Albarral V."/>
            <person name="Sanglas A."/>
            <person name="Loren J.G."/>
            <person name="Fuste M.C."/>
            <person name="Bosch E."/>
        </authorList>
    </citation>
    <scope>NUCLEOTIDE SEQUENCE [LARGE SCALE GENOMIC DNA]</scope>
    <source>
        <strain evidence="2 3">848</strain>
    </source>
</reference>
<accession>R1H193</accession>
<comment type="caution">
    <text evidence="2">The sequence shown here is derived from an EMBL/GenBank/DDBJ whole genome shotgun (WGS) entry which is preliminary data.</text>
</comment>
<protein>
    <submittedName>
        <fullName evidence="2">Uncharacterized protein</fullName>
    </submittedName>
</protein>
<dbReference type="Proteomes" id="UP000013526">
    <property type="component" value="Unassembled WGS sequence"/>
</dbReference>
<organism evidence="2 3">
    <name type="scientific">Aeromonas molluscorum 848</name>
    <dbReference type="NCBI Taxonomy" id="1268236"/>
    <lineage>
        <taxon>Bacteria</taxon>
        <taxon>Pseudomonadati</taxon>
        <taxon>Pseudomonadota</taxon>
        <taxon>Gammaproteobacteria</taxon>
        <taxon>Aeromonadales</taxon>
        <taxon>Aeromonadaceae</taxon>
        <taxon>Aeromonas</taxon>
    </lineage>
</organism>
<gene>
    <name evidence="2" type="ORF">G113_14566</name>
</gene>
<dbReference type="AlphaFoldDB" id="R1H193"/>
<dbReference type="PATRIC" id="fig|1268236.3.peg.2861"/>
<evidence type="ECO:0000256" key="1">
    <source>
        <dbReference type="SAM" id="MobiDB-lite"/>
    </source>
</evidence>
<feature type="compositionally biased region" description="Basic and acidic residues" evidence="1">
    <location>
        <begin position="48"/>
        <end position="57"/>
    </location>
</feature>
<sequence>MGTGFYFHEQKTYGWLNSYTLVPPFPIIPPLWRIMLNRESGENPELARSGKGERSDIRALPQGGKPSPRHLAPESEDLPKFVFLAERNRPRNRYLRELKDL</sequence>
<evidence type="ECO:0000313" key="2">
    <source>
        <dbReference type="EMBL" id="EOD54391.1"/>
    </source>
</evidence>
<name>R1H193_9GAMM</name>
<keyword evidence="3" id="KW-1185">Reference proteome</keyword>
<feature type="region of interest" description="Disordered" evidence="1">
    <location>
        <begin position="42"/>
        <end position="74"/>
    </location>
</feature>